<gene>
    <name evidence="3" type="ORF">QN277_001463</name>
</gene>
<reference evidence="3" key="1">
    <citation type="submission" date="2023-10" db="EMBL/GenBank/DDBJ databases">
        <title>Chromosome-level genome of the transformable northern wattle, Acacia crassicarpa.</title>
        <authorList>
            <person name="Massaro I."/>
            <person name="Sinha N.R."/>
            <person name="Poethig S."/>
            <person name="Leichty A.R."/>
        </authorList>
    </citation>
    <scope>NUCLEOTIDE SEQUENCE</scope>
    <source>
        <strain evidence="3">Acra3RX</strain>
        <tissue evidence="3">Leaf</tissue>
    </source>
</reference>
<accession>A0AAE1N755</accession>
<comment type="caution">
    <text evidence="3">The sequence shown here is derived from an EMBL/GenBank/DDBJ whole genome shotgun (WGS) entry which is preliminary data.</text>
</comment>
<dbReference type="InterPro" id="IPR003245">
    <property type="entry name" value="Phytocyanin_dom"/>
</dbReference>
<dbReference type="EMBL" id="JAWXYG010000001">
    <property type="protein sequence ID" value="KAK4284663.1"/>
    <property type="molecule type" value="Genomic_DNA"/>
</dbReference>
<dbReference type="AlphaFoldDB" id="A0AAE1N755"/>
<feature type="signal peptide" evidence="1">
    <location>
        <begin position="1"/>
        <end position="25"/>
    </location>
</feature>
<keyword evidence="1" id="KW-0732">Signal</keyword>
<proteinExistence type="predicted"/>
<name>A0AAE1N755_9FABA</name>
<dbReference type="InterPro" id="IPR008972">
    <property type="entry name" value="Cupredoxin"/>
</dbReference>
<evidence type="ECO:0000313" key="4">
    <source>
        <dbReference type="Proteomes" id="UP001293593"/>
    </source>
</evidence>
<dbReference type="PANTHER" id="PTHR34052:SF1">
    <property type="entry name" value="OS06G0216700 PROTEIN"/>
    <property type="match status" value="1"/>
</dbReference>
<organism evidence="3 4">
    <name type="scientific">Acacia crassicarpa</name>
    <name type="common">northern wattle</name>
    <dbReference type="NCBI Taxonomy" id="499986"/>
    <lineage>
        <taxon>Eukaryota</taxon>
        <taxon>Viridiplantae</taxon>
        <taxon>Streptophyta</taxon>
        <taxon>Embryophyta</taxon>
        <taxon>Tracheophyta</taxon>
        <taxon>Spermatophyta</taxon>
        <taxon>Magnoliopsida</taxon>
        <taxon>eudicotyledons</taxon>
        <taxon>Gunneridae</taxon>
        <taxon>Pentapetalae</taxon>
        <taxon>rosids</taxon>
        <taxon>fabids</taxon>
        <taxon>Fabales</taxon>
        <taxon>Fabaceae</taxon>
        <taxon>Caesalpinioideae</taxon>
        <taxon>mimosoid clade</taxon>
        <taxon>Acacieae</taxon>
        <taxon>Acacia</taxon>
    </lineage>
</organism>
<evidence type="ECO:0000259" key="2">
    <source>
        <dbReference type="PROSITE" id="PS51485"/>
    </source>
</evidence>
<dbReference type="PROSITE" id="PS51485">
    <property type="entry name" value="PHYTOCYANIN"/>
    <property type="match status" value="1"/>
</dbReference>
<dbReference type="GO" id="GO:0009055">
    <property type="term" value="F:electron transfer activity"/>
    <property type="evidence" value="ECO:0007669"/>
    <property type="project" value="InterPro"/>
</dbReference>
<dbReference type="SUPFAM" id="SSF49503">
    <property type="entry name" value="Cupredoxins"/>
    <property type="match status" value="1"/>
</dbReference>
<sequence>MASSKFANSVTVLILIASMLGVSMANKDWFSGYNYTDWWSRYGHQKPNKTQPQPNKIFVGGSENWHFGFNYSDWATKNGPFYLNDTLVFKYDAPNATTHAHSVYLFSNYWSFMNCDVKRAKMVGNTTQGVGEGFKIVLKRWQPYYFACGEKDGFHCSNGGMKFVVMPLLRSFFPWP</sequence>
<dbReference type="Proteomes" id="UP001293593">
    <property type="component" value="Unassembled WGS sequence"/>
</dbReference>
<evidence type="ECO:0000256" key="1">
    <source>
        <dbReference type="SAM" id="SignalP"/>
    </source>
</evidence>
<evidence type="ECO:0000313" key="3">
    <source>
        <dbReference type="EMBL" id="KAK4284663.1"/>
    </source>
</evidence>
<keyword evidence="4" id="KW-1185">Reference proteome</keyword>
<dbReference type="Gene3D" id="2.60.40.420">
    <property type="entry name" value="Cupredoxins - blue copper proteins"/>
    <property type="match status" value="1"/>
</dbReference>
<dbReference type="PANTHER" id="PTHR34052">
    <property type="entry name" value="GLYCINE-RICH PROTEIN-LIKE"/>
    <property type="match status" value="1"/>
</dbReference>
<protein>
    <recommendedName>
        <fullName evidence="2">Phytocyanin domain-containing protein</fullName>
    </recommendedName>
</protein>
<feature type="domain" description="Phytocyanin" evidence="2">
    <location>
        <begin position="56"/>
        <end position="169"/>
    </location>
</feature>
<feature type="chain" id="PRO_5042020720" description="Phytocyanin domain-containing protein" evidence="1">
    <location>
        <begin position="26"/>
        <end position="176"/>
    </location>
</feature>
<dbReference type="Pfam" id="PF02298">
    <property type="entry name" value="Cu_bind_like"/>
    <property type="match status" value="1"/>
</dbReference>